<accession>F9UKT7</accession>
<dbReference type="EMBL" id="AFXA01000015">
    <property type="protein sequence ID" value="EGU99998.1"/>
    <property type="molecule type" value="Genomic_DNA"/>
</dbReference>
<protein>
    <recommendedName>
        <fullName evidence="3">Protein G-related albumin-binding (GA) module domain-containing protein</fullName>
    </recommendedName>
</protein>
<keyword evidence="2" id="KW-0812">Transmembrane</keyword>
<proteinExistence type="predicted"/>
<dbReference type="InterPro" id="IPR002988">
    <property type="entry name" value="GA_module"/>
</dbReference>
<dbReference type="STRING" id="1037410.MCSF7_02529"/>
<dbReference type="AlphaFoldDB" id="F9UKT7"/>
<feature type="domain" description="Protein G-related albumin-binding (GA) module" evidence="3">
    <location>
        <begin position="338"/>
        <end position="366"/>
    </location>
</feature>
<name>F9UKT7_9BACT</name>
<feature type="domain" description="Protein G-related albumin-binding (GA) module" evidence="3">
    <location>
        <begin position="6"/>
        <end position="67"/>
    </location>
</feature>
<dbReference type="Gene3D" id="1.20.120.1850">
    <property type="entry name" value="Ebh helix bundles repeating unit (S and A modules)"/>
    <property type="match status" value="2"/>
</dbReference>
<organism evidence="4 5">
    <name type="scientific">Mycoplasmopsis columbina SF7</name>
    <dbReference type="NCBI Taxonomy" id="1037410"/>
    <lineage>
        <taxon>Bacteria</taxon>
        <taxon>Bacillati</taxon>
        <taxon>Mycoplasmatota</taxon>
        <taxon>Mycoplasmoidales</taxon>
        <taxon>Metamycoplasmataceae</taxon>
        <taxon>Mycoplasmopsis</taxon>
    </lineage>
</organism>
<evidence type="ECO:0000256" key="2">
    <source>
        <dbReference type="SAM" id="Phobius"/>
    </source>
</evidence>
<feature type="non-terminal residue" evidence="4">
    <location>
        <position position="1"/>
    </location>
</feature>
<feature type="transmembrane region" description="Helical" evidence="2">
    <location>
        <begin position="651"/>
        <end position="673"/>
    </location>
</feature>
<sequence>KALKNAQELNDAKKAEVDEVATNYPHLNTSQQEAVKRAIKGANKDATLNPNSPSVENEKSKAQALDNEMDILENLNAAKEAIKESNIYATATDESKAKYNNLTDAAENLINNQNPDANQLEDTNINEDDANWNKDDVKILNDAIIHALKEAYKDAIMHNDNLSQDEKNYFVDQLDKDGIDTLDKVQEIVNKAKEINDAKEDLINNVAKLYPHLNDSQQTSVQEEIKAANLNAEITPEHTQVSEVKENAQALDDSMAQLELRESAKDTIHTSDAYLTATNESKELYDKLINGAKELIDNQVPSEENVAEIEENFTNPTTANWNKTNVDKFVTAIDNALKTLYKSAIDKLENLTDAEKNEAKTKVDNPATNIHDAFDKAQNTDKTKANEIAQVDNNYPHLNAEQKQAVKDAIKGANLNKNTDVNSPSVEEVKDLAKKLDNTMKNVNNLPTNTTLASETITNINNLANTPNNPLVNKDHESANKAINNLNNALKEGIKLDNQFHALENALEAFKNSDALSQEGQIIKQQLIDQINSAKDLISKIENPLDEILNPEISKVNNLVNKGQAYVDLVNALLNKDANKYEKAIKDLIIQENYLSNNLNALDNNIKEKDYFNNFDENGKNKLSSKDLEIDKNTLPKVIVTALNLNDKSSIFWIPIILFIGGILTFGIVAAIAKKKSKK</sequence>
<keyword evidence="1" id="KW-0175">Coiled coil</keyword>
<keyword evidence="5" id="KW-1185">Reference proteome</keyword>
<evidence type="ECO:0000313" key="4">
    <source>
        <dbReference type="EMBL" id="EGU99998.1"/>
    </source>
</evidence>
<comment type="caution">
    <text evidence="4">The sequence shown here is derived from an EMBL/GenBank/DDBJ whole genome shotgun (WGS) entry which is preliminary data.</text>
</comment>
<feature type="coiled-coil region" evidence="1">
    <location>
        <begin position="55"/>
        <end position="112"/>
    </location>
</feature>
<keyword evidence="2" id="KW-0472">Membrane</keyword>
<keyword evidence="2" id="KW-1133">Transmembrane helix</keyword>
<feature type="domain" description="Protein G-related albumin-binding (GA) module" evidence="3">
    <location>
        <begin position="149"/>
        <end position="198"/>
    </location>
</feature>
<dbReference type="Pfam" id="PF01468">
    <property type="entry name" value="GA"/>
    <property type="match status" value="3"/>
</dbReference>
<dbReference type="RefSeq" id="WP_006608905.1">
    <property type="nucleotide sequence ID" value="NZ_AFXA01000015.1"/>
</dbReference>
<gene>
    <name evidence="4" type="ORF">MCSF7_02529</name>
</gene>
<evidence type="ECO:0000259" key="3">
    <source>
        <dbReference type="Pfam" id="PF01468"/>
    </source>
</evidence>
<dbReference type="Proteomes" id="UP000004978">
    <property type="component" value="Unassembled WGS sequence"/>
</dbReference>
<reference evidence="4 5" key="1">
    <citation type="journal article" date="2013" name="Genome Announc.">
        <title>Genome Sequence of Mycoplasma columbinum Strain SF7.</title>
        <authorList>
            <person name="Guo Z."/>
            <person name="Xu X."/>
            <person name="Zheng Q."/>
            <person name="Li T."/>
            <person name="Kuang S."/>
            <person name="Zhang Z."/>
            <person name="Chen Y."/>
            <person name="Lu X."/>
            <person name="Zhou R."/>
            <person name="Bi D."/>
            <person name="Jin H."/>
        </authorList>
    </citation>
    <scope>NUCLEOTIDE SEQUENCE [LARGE SCALE GENOMIC DNA]</scope>
    <source>
        <strain evidence="4 5">SF7</strain>
    </source>
</reference>
<evidence type="ECO:0000313" key="5">
    <source>
        <dbReference type="Proteomes" id="UP000004978"/>
    </source>
</evidence>
<evidence type="ECO:0000256" key="1">
    <source>
        <dbReference type="SAM" id="Coils"/>
    </source>
</evidence>